<feature type="domain" description="Transglutaminase-like" evidence="1">
    <location>
        <begin position="96"/>
        <end position="152"/>
    </location>
</feature>
<dbReference type="Proteomes" id="UP001595937">
    <property type="component" value="Unassembled WGS sequence"/>
</dbReference>
<dbReference type="Pfam" id="PF01841">
    <property type="entry name" value="Transglut_core"/>
    <property type="match status" value="1"/>
</dbReference>
<dbReference type="SUPFAM" id="SSF54001">
    <property type="entry name" value="Cysteine proteinases"/>
    <property type="match status" value="1"/>
</dbReference>
<evidence type="ECO:0000313" key="3">
    <source>
        <dbReference type="Proteomes" id="UP001595937"/>
    </source>
</evidence>
<protein>
    <submittedName>
        <fullName evidence="2">Transglutaminase domain-containing protein</fullName>
    </submittedName>
</protein>
<proteinExistence type="predicted"/>
<dbReference type="Gene3D" id="3.10.620.30">
    <property type="match status" value="1"/>
</dbReference>
<dbReference type="EMBL" id="JBHSLN010000088">
    <property type="protein sequence ID" value="MFC5299511.1"/>
    <property type="molecule type" value="Genomic_DNA"/>
</dbReference>
<name>A0ABW0FLG7_9MICO</name>
<keyword evidence="3" id="KW-1185">Reference proteome</keyword>
<gene>
    <name evidence="2" type="ORF">ACFPK8_18510</name>
</gene>
<comment type="caution">
    <text evidence="2">The sequence shown here is derived from an EMBL/GenBank/DDBJ whole genome shotgun (WGS) entry which is preliminary data.</text>
</comment>
<dbReference type="RefSeq" id="WP_193117176.1">
    <property type="nucleotide sequence ID" value="NZ_BAAAIR010000025.1"/>
</dbReference>
<dbReference type="InterPro" id="IPR002931">
    <property type="entry name" value="Transglutaminase-like"/>
</dbReference>
<evidence type="ECO:0000259" key="1">
    <source>
        <dbReference type="Pfam" id="PF01841"/>
    </source>
</evidence>
<organism evidence="2 3">
    <name type="scientific">Brachybacterium tyrofermentans</name>
    <dbReference type="NCBI Taxonomy" id="47848"/>
    <lineage>
        <taxon>Bacteria</taxon>
        <taxon>Bacillati</taxon>
        <taxon>Actinomycetota</taxon>
        <taxon>Actinomycetes</taxon>
        <taxon>Micrococcales</taxon>
        <taxon>Dermabacteraceae</taxon>
        <taxon>Brachybacterium</taxon>
    </lineage>
</organism>
<dbReference type="InterPro" id="IPR038765">
    <property type="entry name" value="Papain-like_cys_pep_sf"/>
</dbReference>
<dbReference type="GeneID" id="303296378"/>
<evidence type="ECO:0000313" key="2">
    <source>
        <dbReference type="EMBL" id="MFC5299511.1"/>
    </source>
</evidence>
<reference evidence="3" key="1">
    <citation type="journal article" date="2019" name="Int. J. Syst. Evol. Microbiol.">
        <title>The Global Catalogue of Microorganisms (GCM) 10K type strain sequencing project: providing services to taxonomists for standard genome sequencing and annotation.</title>
        <authorList>
            <consortium name="The Broad Institute Genomics Platform"/>
            <consortium name="The Broad Institute Genome Sequencing Center for Infectious Disease"/>
            <person name="Wu L."/>
            <person name="Ma J."/>
        </authorList>
    </citation>
    <scope>NUCLEOTIDE SEQUENCE [LARGE SCALE GENOMIC DNA]</scope>
    <source>
        <strain evidence="3">CGMCC 1.16455</strain>
    </source>
</reference>
<accession>A0ABW0FLG7</accession>
<sequence>MVMMLSDPPVPADWARHTPTSDPGRFATLLDGVDPDHAEIGPVVRTLLAHYRAQAEDLPATSRHDVDLRWVEEMLAVDQQRHPGLALSAHREIGERLQGCCRDHTLLAVSILRHHGVPARSRVGFADYFLTDWHSDHVVVEMHDGNRWRRVDTEVEQGSGLLPDPLDLETGPGAPFLSAAEAFRALRAGTLDAASYGVAPGHPLSGEDFVLSEVFWELAHRYGDETLLWDGWGAIPAPGETMGEELLTVLDEVVEHLIAADAGDMAAERGLYEQYLRDPRLSPGTAVLQFSPVGDGPVKVVLRS</sequence>